<accession>A0ABY7NV54</accession>
<evidence type="ECO:0000313" key="2">
    <source>
        <dbReference type="EMBL" id="WBO24442.1"/>
    </source>
</evidence>
<reference evidence="2 3" key="1">
    <citation type="submission" date="2022-12" db="EMBL/GenBank/DDBJ databases">
        <title>Sphingomonas abieness sp. nov., an endophytic bacterium isolated from Abies koreana.</title>
        <authorList>
            <person name="Jiang L."/>
            <person name="Lee J."/>
        </authorList>
    </citation>
    <scope>NUCLEOTIDE SEQUENCE [LARGE SCALE GENOMIC DNA]</scope>
    <source>
        <strain evidence="3">PAMB 00755</strain>
    </source>
</reference>
<dbReference type="InterPro" id="IPR013589">
    <property type="entry name" value="Bac_transglu_N"/>
</dbReference>
<evidence type="ECO:0000313" key="3">
    <source>
        <dbReference type="Proteomes" id="UP001210865"/>
    </source>
</evidence>
<dbReference type="SUPFAM" id="SSF54001">
    <property type="entry name" value="Cysteine proteinases"/>
    <property type="match status" value="1"/>
</dbReference>
<dbReference type="Pfam" id="PF08379">
    <property type="entry name" value="Bact_transglu_N"/>
    <property type="match status" value="1"/>
</dbReference>
<dbReference type="Pfam" id="PF01841">
    <property type="entry name" value="Transglut_core"/>
    <property type="match status" value="1"/>
</dbReference>
<dbReference type="InterPro" id="IPR002931">
    <property type="entry name" value="Transglutaminase-like"/>
</dbReference>
<protein>
    <submittedName>
        <fullName evidence="2">Transglutaminase family protein</fullName>
    </submittedName>
</protein>
<dbReference type="SMART" id="SM00460">
    <property type="entry name" value="TGc"/>
    <property type="match status" value="1"/>
</dbReference>
<feature type="domain" description="Transglutaminase-like" evidence="1">
    <location>
        <begin position="170"/>
        <end position="236"/>
    </location>
</feature>
<dbReference type="EMBL" id="CP115174">
    <property type="protein sequence ID" value="WBO24442.1"/>
    <property type="molecule type" value="Genomic_DNA"/>
</dbReference>
<dbReference type="Proteomes" id="UP001210865">
    <property type="component" value="Chromosome"/>
</dbReference>
<organism evidence="2 3">
    <name type="scientific">Sphingomonas abietis</name>
    <dbReference type="NCBI Taxonomy" id="3012344"/>
    <lineage>
        <taxon>Bacteria</taxon>
        <taxon>Pseudomonadati</taxon>
        <taxon>Pseudomonadota</taxon>
        <taxon>Alphaproteobacteria</taxon>
        <taxon>Sphingomonadales</taxon>
        <taxon>Sphingomonadaceae</taxon>
        <taxon>Sphingomonas</taxon>
    </lineage>
</organism>
<dbReference type="Gene3D" id="3.10.620.30">
    <property type="match status" value="1"/>
</dbReference>
<name>A0ABY7NV54_9SPHN</name>
<sequence>MKLLIRHETRYQFRQPVTLMAHRLMMTPRSGHDLTLLTSSLCCTPTATFHWSQDVSGNVIATANFDRPTDNLQIVGQAEVEQCAPAWPVLLIDPAAHSYPFSYAAADLRDLGALSSADAIAPRVCQWADAFVAGVPTDTLSLLKDLNAGVLGAVAYRVRDEEGTQSPEQTLEIASGSCRDIAALFIAAARHLGFGARAVSGYLFDPDPISPDGGSTHAWAEIFLPGAGWIAFDPTHRRMVAANLIAVAVGESNQRIMPVTGGYLGTPDDALSMDVVVHVTQ</sequence>
<evidence type="ECO:0000259" key="1">
    <source>
        <dbReference type="SMART" id="SM00460"/>
    </source>
</evidence>
<dbReference type="RefSeq" id="WP_270079064.1">
    <property type="nucleotide sequence ID" value="NZ_CP115174.1"/>
</dbReference>
<dbReference type="PANTHER" id="PTHR33490:SF1">
    <property type="entry name" value="SLL1233 PROTEIN"/>
    <property type="match status" value="1"/>
</dbReference>
<gene>
    <name evidence="2" type="ORF">PBT88_10230</name>
</gene>
<dbReference type="PANTHER" id="PTHR33490">
    <property type="entry name" value="BLR5614 PROTEIN-RELATED"/>
    <property type="match status" value="1"/>
</dbReference>
<dbReference type="InterPro" id="IPR038765">
    <property type="entry name" value="Papain-like_cys_pep_sf"/>
</dbReference>
<keyword evidence="3" id="KW-1185">Reference proteome</keyword>
<proteinExistence type="predicted"/>